<evidence type="ECO:0000256" key="12">
    <source>
        <dbReference type="ARBA" id="ARBA00030857"/>
    </source>
</evidence>
<dbReference type="PANTHER" id="PTHR11986:SF58">
    <property type="entry name" value="LEUCINE_METHIONINE RACEMASE"/>
    <property type="match status" value="1"/>
</dbReference>
<protein>
    <recommendedName>
        <fullName evidence="12">(S)-3-amino-2-methylpropionate transaminase</fullName>
        <ecNumber evidence="6">2.6.1.19</ecNumber>
        <ecNumber evidence="5">2.6.1.22</ecNumber>
    </recommendedName>
    <alternativeName>
        <fullName evidence="13">GABA aminotransferase</fullName>
    </alternativeName>
    <alternativeName>
        <fullName evidence="11">Gamma-amino-N-butyrate transaminase</fullName>
    </alternativeName>
    <alternativeName>
        <fullName evidence="15">Glutamate:succinic semialdehyde transaminase</fullName>
    </alternativeName>
    <alternativeName>
        <fullName evidence="10">L-AIBAT</fullName>
    </alternativeName>
</protein>
<dbReference type="CDD" id="cd00610">
    <property type="entry name" value="OAT_like"/>
    <property type="match status" value="1"/>
</dbReference>
<dbReference type="EC" id="2.6.1.22" evidence="5"/>
<keyword evidence="8" id="KW-0808">Transferase</keyword>
<dbReference type="NCBIfam" id="TIGR00700">
    <property type="entry name" value="GABAtrnsam"/>
    <property type="match status" value="1"/>
</dbReference>
<organism evidence="17 18">
    <name type="scientific">Actinoallomurus liliacearum</name>
    <dbReference type="NCBI Taxonomy" id="1080073"/>
    <lineage>
        <taxon>Bacteria</taxon>
        <taxon>Bacillati</taxon>
        <taxon>Actinomycetota</taxon>
        <taxon>Actinomycetes</taxon>
        <taxon>Streptosporangiales</taxon>
        <taxon>Thermomonosporaceae</taxon>
        <taxon>Actinoallomurus</taxon>
    </lineage>
</organism>
<evidence type="ECO:0000256" key="16">
    <source>
        <dbReference type="RuleBase" id="RU003560"/>
    </source>
</evidence>
<evidence type="ECO:0000313" key="17">
    <source>
        <dbReference type="EMBL" id="GAA4604163.1"/>
    </source>
</evidence>
<dbReference type="RefSeq" id="WP_345350149.1">
    <property type="nucleotide sequence ID" value="NZ_BAABHJ010000003.1"/>
</dbReference>
<evidence type="ECO:0000256" key="2">
    <source>
        <dbReference type="ARBA" id="ARBA00001933"/>
    </source>
</evidence>
<dbReference type="Proteomes" id="UP001500212">
    <property type="component" value="Unassembled WGS sequence"/>
</dbReference>
<dbReference type="InterPro" id="IPR015422">
    <property type="entry name" value="PyrdxlP-dep_Trfase_small"/>
</dbReference>
<name>A0ABP8TEA0_9ACTN</name>
<dbReference type="InterPro" id="IPR050103">
    <property type="entry name" value="Class-III_PLP-dep_AT"/>
</dbReference>
<comment type="cofactor">
    <cofactor evidence="2">
        <name>pyridoxal 5'-phosphate</name>
        <dbReference type="ChEBI" id="CHEBI:597326"/>
    </cofactor>
</comment>
<evidence type="ECO:0000256" key="14">
    <source>
        <dbReference type="ARBA" id="ARBA00048021"/>
    </source>
</evidence>
<dbReference type="InterPro" id="IPR004632">
    <property type="entry name" value="4NH2But_aminotransferase_bac"/>
</dbReference>
<dbReference type="InterPro" id="IPR049704">
    <property type="entry name" value="Aminotrans_3_PPA_site"/>
</dbReference>
<comment type="catalytic activity">
    <reaction evidence="1">
        <text>(S)-3-amino-2-methylpropanoate + 2-oxoglutarate = 2-methyl-3-oxopropanoate + L-glutamate</text>
        <dbReference type="Rhea" id="RHEA:13993"/>
        <dbReference type="ChEBI" id="CHEBI:16810"/>
        <dbReference type="ChEBI" id="CHEBI:29985"/>
        <dbReference type="ChEBI" id="CHEBI:57700"/>
        <dbReference type="ChEBI" id="CHEBI:58655"/>
        <dbReference type="EC" id="2.6.1.22"/>
    </reaction>
</comment>
<evidence type="ECO:0000256" key="9">
    <source>
        <dbReference type="ARBA" id="ARBA00022898"/>
    </source>
</evidence>
<dbReference type="InterPro" id="IPR015424">
    <property type="entry name" value="PyrdxlP-dep_Trfase"/>
</dbReference>
<evidence type="ECO:0000256" key="1">
    <source>
        <dbReference type="ARBA" id="ARBA00001750"/>
    </source>
</evidence>
<evidence type="ECO:0000256" key="8">
    <source>
        <dbReference type="ARBA" id="ARBA00022679"/>
    </source>
</evidence>
<proteinExistence type="inferred from homology"/>
<keyword evidence="7" id="KW-0032">Aminotransferase</keyword>
<evidence type="ECO:0000256" key="10">
    <source>
        <dbReference type="ARBA" id="ARBA00029760"/>
    </source>
</evidence>
<comment type="catalytic activity">
    <reaction evidence="14">
        <text>4-aminobutanoate + 2-oxoglutarate = succinate semialdehyde + L-glutamate</text>
        <dbReference type="Rhea" id="RHEA:23352"/>
        <dbReference type="ChEBI" id="CHEBI:16810"/>
        <dbReference type="ChEBI" id="CHEBI:29985"/>
        <dbReference type="ChEBI" id="CHEBI:57706"/>
        <dbReference type="ChEBI" id="CHEBI:59888"/>
        <dbReference type="EC" id="2.6.1.19"/>
    </reaction>
</comment>
<sequence length="448" mass="47213">MTPPPGIEQRRVLKTAIPGPRSAELHARKNAAVSAGVSTGLPVYVERAGGGILVDIDGNQLIDFGSGIAVTTVGNSAPRVVERVQAQVADFTHTCFMITPYAEYVEVAEALNELTPGEHEKRSALFNSGAEAVENAVKIARSYTGRSAIVAFDHAYHGRTNLTMALTAKNMPYKHRFGPFANEIYRVPMAYPYRWPTGPENCADEAFDAFVSQLHAQVGEENTAAVIIEPIQGEGGFVVPPAGYLARIAEWCHDNGILLIADEIQTGFCRTGDWFACDHEGVVPDLITTAKGIAGGLPLAAVTGRAQVMDAVHGGGLGGTYGGNPVACAGALGAIETMKAEDLPARARAIEALFVPRLRELADKYPQIGDVRGRGAMLAIELVSDPAAKTPDAGLTAAVSRACHAAGLVTLTAGTYGNVLRFLPPLSITDDLLTEGLDILEQAFAASV</sequence>
<evidence type="ECO:0000256" key="11">
    <source>
        <dbReference type="ARBA" id="ARBA00030204"/>
    </source>
</evidence>
<dbReference type="NCBIfam" id="NF004714">
    <property type="entry name" value="PRK06058.1"/>
    <property type="match status" value="1"/>
</dbReference>
<evidence type="ECO:0000256" key="15">
    <source>
        <dbReference type="ARBA" id="ARBA00050054"/>
    </source>
</evidence>
<evidence type="ECO:0000256" key="7">
    <source>
        <dbReference type="ARBA" id="ARBA00022576"/>
    </source>
</evidence>
<dbReference type="InterPro" id="IPR015421">
    <property type="entry name" value="PyrdxlP-dep_Trfase_major"/>
</dbReference>
<dbReference type="Pfam" id="PF00202">
    <property type="entry name" value="Aminotran_3"/>
    <property type="match status" value="1"/>
</dbReference>
<evidence type="ECO:0000256" key="3">
    <source>
        <dbReference type="ARBA" id="ARBA00005176"/>
    </source>
</evidence>
<dbReference type="Gene3D" id="3.40.640.10">
    <property type="entry name" value="Type I PLP-dependent aspartate aminotransferase-like (Major domain)"/>
    <property type="match status" value="1"/>
</dbReference>
<comment type="caution">
    <text evidence="17">The sequence shown here is derived from an EMBL/GenBank/DDBJ whole genome shotgun (WGS) entry which is preliminary data.</text>
</comment>
<dbReference type="Gene3D" id="3.90.1150.10">
    <property type="entry name" value="Aspartate Aminotransferase, domain 1"/>
    <property type="match status" value="1"/>
</dbReference>
<gene>
    <name evidence="17" type="primary">gabT</name>
    <name evidence="17" type="ORF">GCM10023195_14120</name>
</gene>
<dbReference type="InterPro" id="IPR005814">
    <property type="entry name" value="Aminotrans_3"/>
</dbReference>
<reference evidence="18" key="1">
    <citation type="journal article" date="2019" name="Int. J. Syst. Evol. Microbiol.">
        <title>The Global Catalogue of Microorganisms (GCM) 10K type strain sequencing project: providing services to taxonomists for standard genome sequencing and annotation.</title>
        <authorList>
            <consortium name="The Broad Institute Genomics Platform"/>
            <consortium name="The Broad Institute Genome Sequencing Center for Infectious Disease"/>
            <person name="Wu L."/>
            <person name="Ma J."/>
        </authorList>
    </citation>
    <scope>NUCLEOTIDE SEQUENCE [LARGE SCALE GENOMIC DNA]</scope>
    <source>
        <strain evidence="18">JCM 17938</strain>
    </source>
</reference>
<comment type="pathway">
    <text evidence="3">Amino-acid degradation; 4-aminobutanoate degradation.</text>
</comment>
<dbReference type="SUPFAM" id="SSF53383">
    <property type="entry name" value="PLP-dependent transferases"/>
    <property type="match status" value="1"/>
</dbReference>
<accession>A0ABP8TEA0</accession>
<dbReference type="PANTHER" id="PTHR11986">
    <property type="entry name" value="AMINOTRANSFERASE CLASS III"/>
    <property type="match status" value="1"/>
</dbReference>
<evidence type="ECO:0000256" key="4">
    <source>
        <dbReference type="ARBA" id="ARBA00008954"/>
    </source>
</evidence>
<evidence type="ECO:0000256" key="13">
    <source>
        <dbReference type="ARBA" id="ARBA00031787"/>
    </source>
</evidence>
<evidence type="ECO:0000313" key="18">
    <source>
        <dbReference type="Proteomes" id="UP001500212"/>
    </source>
</evidence>
<dbReference type="EC" id="2.6.1.19" evidence="6"/>
<dbReference type="EMBL" id="BAABHJ010000003">
    <property type="protein sequence ID" value="GAA4604163.1"/>
    <property type="molecule type" value="Genomic_DNA"/>
</dbReference>
<evidence type="ECO:0000256" key="6">
    <source>
        <dbReference type="ARBA" id="ARBA00012912"/>
    </source>
</evidence>
<dbReference type="PROSITE" id="PS00600">
    <property type="entry name" value="AA_TRANSFER_CLASS_3"/>
    <property type="match status" value="1"/>
</dbReference>
<comment type="similarity">
    <text evidence="4 16">Belongs to the class-III pyridoxal-phosphate-dependent aminotransferase family.</text>
</comment>
<keyword evidence="9 16" id="KW-0663">Pyridoxal phosphate</keyword>
<dbReference type="PIRSF" id="PIRSF000521">
    <property type="entry name" value="Transaminase_4ab_Lys_Orn"/>
    <property type="match status" value="1"/>
</dbReference>
<keyword evidence="18" id="KW-1185">Reference proteome</keyword>
<evidence type="ECO:0000256" key="5">
    <source>
        <dbReference type="ARBA" id="ARBA00012876"/>
    </source>
</evidence>